<name>A0AAN9XT00_PSOTE</name>
<proteinExistence type="predicted"/>
<comment type="caution">
    <text evidence="2">The sequence shown here is derived from an EMBL/GenBank/DDBJ whole genome shotgun (WGS) entry which is preliminary data.</text>
</comment>
<evidence type="ECO:0000313" key="3">
    <source>
        <dbReference type="Proteomes" id="UP001386955"/>
    </source>
</evidence>
<accession>A0AAN9XT00</accession>
<keyword evidence="1" id="KW-0472">Membrane</keyword>
<sequence>MDHELCLCIYICVHFGILFCPVFGSFFGCEPAPCSPPFYSLQLQKNEDNGSAITGNQRHTHMELFVGIVQAL</sequence>
<keyword evidence="1" id="KW-0812">Transmembrane</keyword>
<dbReference type="AlphaFoldDB" id="A0AAN9XT00"/>
<dbReference type="Proteomes" id="UP001386955">
    <property type="component" value="Unassembled WGS sequence"/>
</dbReference>
<evidence type="ECO:0000256" key="1">
    <source>
        <dbReference type="SAM" id="Phobius"/>
    </source>
</evidence>
<keyword evidence="3" id="KW-1185">Reference proteome</keyword>
<reference evidence="2 3" key="1">
    <citation type="submission" date="2024-01" db="EMBL/GenBank/DDBJ databases">
        <title>The genomes of 5 underutilized Papilionoideae crops provide insights into root nodulation and disease resistanc.</title>
        <authorList>
            <person name="Jiang F."/>
        </authorList>
    </citation>
    <scope>NUCLEOTIDE SEQUENCE [LARGE SCALE GENOMIC DNA]</scope>
    <source>
        <strain evidence="2">DUOXIRENSHENG_FW03</strain>
        <tissue evidence="2">Leaves</tissue>
    </source>
</reference>
<evidence type="ECO:0000313" key="2">
    <source>
        <dbReference type="EMBL" id="KAK7407242.1"/>
    </source>
</evidence>
<feature type="transmembrane region" description="Helical" evidence="1">
    <location>
        <begin position="7"/>
        <end position="27"/>
    </location>
</feature>
<gene>
    <name evidence="2" type="ORF">VNO78_08981</name>
</gene>
<protein>
    <submittedName>
        <fullName evidence="2">Uncharacterized protein</fullName>
    </submittedName>
</protein>
<organism evidence="2 3">
    <name type="scientific">Psophocarpus tetragonolobus</name>
    <name type="common">Winged bean</name>
    <name type="synonym">Dolichos tetragonolobus</name>
    <dbReference type="NCBI Taxonomy" id="3891"/>
    <lineage>
        <taxon>Eukaryota</taxon>
        <taxon>Viridiplantae</taxon>
        <taxon>Streptophyta</taxon>
        <taxon>Embryophyta</taxon>
        <taxon>Tracheophyta</taxon>
        <taxon>Spermatophyta</taxon>
        <taxon>Magnoliopsida</taxon>
        <taxon>eudicotyledons</taxon>
        <taxon>Gunneridae</taxon>
        <taxon>Pentapetalae</taxon>
        <taxon>rosids</taxon>
        <taxon>fabids</taxon>
        <taxon>Fabales</taxon>
        <taxon>Fabaceae</taxon>
        <taxon>Papilionoideae</taxon>
        <taxon>50 kb inversion clade</taxon>
        <taxon>NPAAA clade</taxon>
        <taxon>indigoferoid/millettioid clade</taxon>
        <taxon>Phaseoleae</taxon>
        <taxon>Psophocarpus</taxon>
    </lineage>
</organism>
<dbReference type="EMBL" id="JAYMYS010000002">
    <property type="protein sequence ID" value="KAK7407242.1"/>
    <property type="molecule type" value="Genomic_DNA"/>
</dbReference>
<keyword evidence="1" id="KW-1133">Transmembrane helix</keyword>